<dbReference type="GO" id="GO:0010181">
    <property type="term" value="F:FMN binding"/>
    <property type="evidence" value="ECO:0007669"/>
    <property type="project" value="InterPro"/>
</dbReference>
<dbReference type="InterPro" id="IPR012349">
    <property type="entry name" value="Split_barrel_FMN-bd"/>
</dbReference>
<dbReference type="PANTHER" id="PTHR33798">
    <property type="entry name" value="FLAVOPROTEIN OXYGENASE"/>
    <property type="match status" value="1"/>
</dbReference>
<comment type="caution">
    <text evidence="6">The sequence shown here is derived from an EMBL/GenBank/DDBJ whole genome shotgun (WGS) entry which is preliminary data.</text>
</comment>
<reference evidence="6" key="1">
    <citation type="submission" date="2020-11" db="EMBL/GenBank/DDBJ databases">
        <title>Bacterial whole genome sequence for Caenimonas sp. DR4.4.</title>
        <authorList>
            <person name="Le V."/>
            <person name="Ko S.-R."/>
            <person name="Ahn C.-Y."/>
            <person name="Oh H.-M."/>
        </authorList>
    </citation>
    <scope>NUCLEOTIDE SEQUENCE</scope>
    <source>
        <strain evidence="6">DR4.4</strain>
    </source>
</reference>
<dbReference type="PANTHER" id="PTHR33798:SF5">
    <property type="entry name" value="FLAVIN REDUCTASE LIKE DOMAIN-CONTAINING PROTEIN"/>
    <property type="match status" value="1"/>
</dbReference>
<comment type="cofactor">
    <cofactor evidence="1">
        <name>FMN</name>
        <dbReference type="ChEBI" id="CHEBI:58210"/>
    </cofactor>
</comment>
<keyword evidence="7" id="KW-1185">Reference proteome</keyword>
<evidence type="ECO:0000256" key="1">
    <source>
        <dbReference type="ARBA" id="ARBA00001917"/>
    </source>
</evidence>
<dbReference type="SUPFAM" id="SSF50475">
    <property type="entry name" value="FMN-binding split barrel"/>
    <property type="match status" value="1"/>
</dbReference>
<evidence type="ECO:0000256" key="3">
    <source>
        <dbReference type="ARBA" id="ARBA00022643"/>
    </source>
</evidence>
<dbReference type="AlphaFoldDB" id="A0A931H8E2"/>
<evidence type="ECO:0000313" key="7">
    <source>
        <dbReference type="Proteomes" id="UP000651050"/>
    </source>
</evidence>
<comment type="similarity">
    <text evidence="4">Belongs to the flavoredoxin family.</text>
</comment>
<evidence type="ECO:0000256" key="2">
    <source>
        <dbReference type="ARBA" id="ARBA00022630"/>
    </source>
</evidence>
<name>A0A931H8E2_9BURK</name>
<dbReference type="Proteomes" id="UP000651050">
    <property type="component" value="Unassembled WGS sequence"/>
</dbReference>
<proteinExistence type="inferred from homology"/>
<evidence type="ECO:0000259" key="5">
    <source>
        <dbReference type="SMART" id="SM00903"/>
    </source>
</evidence>
<feature type="domain" description="Flavin reductase like" evidence="5">
    <location>
        <begin position="14"/>
        <end position="169"/>
    </location>
</feature>
<sequence>MSMTEDSRYKFLTGSVVPRPIALVTSLSEEGVLNAAPFSQYVIVSVTPPLLAFVAHDLPGGAKDTVRNVLATKTFVINSVTESMAEQVQQCSQLYPPSVSEVDEVGFTTVPSLHIRPARIAQSPLQFECRLERTVEFGGTGSRTTMIVGEVLAVHSAAGVVSGHRVDHSRLSPLGRIAGRAYCRTGEVIHV</sequence>
<dbReference type="Gene3D" id="2.30.110.10">
    <property type="entry name" value="Electron Transport, Fmn-binding Protein, Chain A"/>
    <property type="match status" value="1"/>
</dbReference>
<gene>
    <name evidence="6" type="ORF">I5803_21365</name>
</gene>
<organism evidence="6 7">
    <name type="scientific">Caenimonas aquaedulcis</name>
    <dbReference type="NCBI Taxonomy" id="2793270"/>
    <lineage>
        <taxon>Bacteria</taxon>
        <taxon>Pseudomonadati</taxon>
        <taxon>Pseudomonadota</taxon>
        <taxon>Betaproteobacteria</taxon>
        <taxon>Burkholderiales</taxon>
        <taxon>Comamonadaceae</taxon>
        <taxon>Caenimonas</taxon>
    </lineage>
</organism>
<evidence type="ECO:0000256" key="4">
    <source>
        <dbReference type="ARBA" id="ARBA00038054"/>
    </source>
</evidence>
<dbReference type="InterPro" id="IPR002563">
    <property type="entry name" value="Flavin_Rdtase-like_dom"/>
</dbReference>
<dbReference type="Pfam" id="PF01613">
    <property type="entry name" value="Flavin_Reduct"/>
    <property type="match status" value="1"/>
</dbReference>
<dbReference type="GO" id="GO:0016646">
    <property type="term" value="F:oxidoreductase activity, acting on the CH-NH group of donors, NAD or NADP as acceptor"/>
    <property type="evidence" value="ECO:0007669"/>
    <property type="project" value="UniProtKB-ARBA"/>
</dbReference>
<keyword evidence="3" id="KW-0288">FMN</keyword>
<protein>
    <submittedName>
        <fullName evidence="6">Flavin reductase family protein</fullName>
    </submittedName>
</protein>
<dbReference type="EMBL" id="JADWYS010000001">
    <property type="protein sequence ID" value="MBG9390595.1"/>
    <property type="molecule type" value="Genomic_DNA"/>
</dbReference>
<evidence type="ECO:0000313" key="6">
    <source>
        <dbReference type="EMBL" id="MBG9390595.1"/>
    </source>
</evidence>
<dbReference type="SMART" id="SM00903">
    <property type="entry name" value="Flavin_Reduct"/>
    <property type="match status" value="1"/>
</dbReference>
<accession>A0A931H8E2</accession>
<keyword evidence="2" id="KW-0285">Flavoprotein</keyword>